<dbReference type="eggNOG" id="COG0385">
    <property type="taxonomic scope" value="Bacteria"/>
</dbReference>
<dbReference type="InterPro" id="IPR004710">
    <property type="entry name" value="Bilac:Na_transpt"/>
</dbReference>
<feature type="transmembrane region" description="Helical" evidence="5">
    <location>
        <begin position="151"/>
        <end position="173"/>
    </location>
</feature>
<dbReference type="Gene3D" id="1.20.1530.20">
    <property type="match status" value="1"/>
</dbReference>
<evidence type="ECO:0000256" key="2">
    <source>
        <dbReference type="ARBA" id="ARBA00022692"/>
    </source>
</evidence>
<dbReference type="PANTHER" id="PTHR10361:SF28">
    <property type="entry name" value="P3 PROTEIN-RELATED"/>
    <property type="match status" value="1"/>
</dbReference>
<feature type="transmembrane region" description="Helical" evidence="5">
    <location>
        <begin position="216"/>
        <end position="236"/>
    </location>
</feature>
<dbReference type="STRING" id="717606.PaecuDRAFT_4316"/>
<dbReference type="Pfam" id="PF01758">
    <property type="entry name" value="SBF"/>
    <property type="match status" value="1"/>
</dbReference>
<comment type="subcellular location">
    <subcellularLocation>
        <location evidence="1">Membrane</location>
        <topology evidence="1">Multi-pass membrane protein</topology>
    </subcellularLocation>
</comment>
<evidence type="ECO:0000256" key="5">
    <source>
        <dbReference type="SAM" id="Phobius"/>
    </source>
</evidence>
<keyword evidence="3 5" id="KW-1133">Transmembrane helix</keyword>
<evidence type="ECO:0000313" key="7">
    <source>
        <dbReference type="Proteomes" id="UP000005387"/>
    </source>
</evidence>
<feature type="transmembrane region" description="Helical" evidence="5">
    <location>
        <begin position="280"/>
        <end position="301"/>
    </location>
</feature>
<evidence type="ECO:0000313" key="6">
    <source>
        <dbReference type="EMBL" id="EFM08851.1"/>
    </source>
</evidence>
<protein>
    <submittedName>
        <fullName evidence="6">Bile acid:sodium symporter</fullName>
    </submittedName>
</protein>
<dbReference type="InterPro" id="IPR002657">
    <property type="entry name" value="BilAc:Na_symport/Acr3"/>
</dbReference>
<feature type="transmembrane region" description="Helical" evidence="5">
    <location>
        <begin position="91"/>
        <end position="109"/>
    </location>
</feature>
<dbReference type="AlphaFoldDB" id="E0IF75"/>
<proteinExistence type="predicted"/>
<dbReference type="PANTHER" id="PTHR10361">
    <property type="entry name" value="SODIUM-BILE ACID COTRANSPORTER"/>
    <property type="match status" value="1"/>
</dbReference>
<sequence>MRGRRRPLGENASELDARHRHNACNEVGAIISVIQLLVNRRICYTEQNGVREGNTLVAFNRWFEKWMFLLIPGSLVLGFLCSSVLSPYVGAAPYLFAYVTLTMAIGCGLTQLKHVMRRPVIMVWTFALTHAIAPLIAYGIGSAIFGPHSPYVVGLVLFAIIPLGVSSVLWVGMSGGSVPLMLALVVLDSALSPLVVPAGIHLLFGEVVQIDTMSLIRDLVLIIVAPTVVGVLLHELSRGRLQAKVQPYTAPLSKLCFVGVVALNAAAIEPHVQQLKHDMVRLVPLCLLLVAICYALGYIGAMPLRSQEIQVTMSYASGMRNISLGIVLAMGYFSPLAAVPVVLSILIQQPMATLHHYVLQKLNKREAGASSPLHVR</sequence>
<feature type="transmembrane region" description="Helical" evidence="5">
    <location>
        <begin position="322"/>
        <end position="347"/>
    </location>
</feature>
<feature type="transmembrane region" description="Helical" evidence="5">
    <location>
        <begin position="248"/>
        <end position="268"/>
    </location>
</feature>
<feature type="transmembrane region" description="Helical" evidence="5">
    <location>
        <begin position="121"/>
        <end position="145"/>
    </location>
</feature>
<reference evidence="6 7" key="1">
    <citation type="submission" date="2010-07" db="EMBL/GenBank/DDBJ databases">
        <title>The draft genome of Paenibacillus curdlanolyticus YK9.</title>
        <authorList>
            <consortium name="US DOE Joint Genome Institute (JGI-PGF)"/>
            <person name="Lucas S."/>
            <person name="Copeland A."/>
            <person name="Lapidus A."/>
            <person name="Cheng J.-F."/>
            <person name="Bruce D."/>
            <person name="Goodwin L."/>
            <person name="Pitluck S."/>
            <person name="Land M.L."/>
            <person name="Hauser L."/>
            <person name="Chang Y.-J."/>
            <person name="Jeffries C."/>
            <person name="Anderson I.J."/>
            <person name="Johnson E."/>
            <person name="Loganathan U."/>
            <person name="Mulhopadhyay B."/>
            <person name="Kyrpides N."/>
            <person name="Woyke T.J."/>
        </authorList>
    </citation>
    <scope>NUCLEOTIDE SEQUENCE [LARGE SCALE GENOMIC DNA]</scope>
    <source>
        <strain evidence="6 7">YK9</strain>
    </source>
</reference>
<evidence type="ECO:0000256" key="3">
    <source>
        <dbReference type="ARBA" id="ARBA00022989"/>
    </source>
</evidence>
<keyword evidence="4 5" id="KW-0472">Membrane</keyword>
<dbReference type="Proteomes" id="UP000005387">
    <property type="component" value="Unassembled WGS sequence"/>
</dbReference>
<evidence type="ECO:0000256" key="4">
    <source>
        <dbReference type="ARBA" id="ARBA00023136"/>
    </source>
</evidence>
<name>E0IF75_9BACL</name>
<organism evidence="6 7">
    <name type="scientific">Paenibacillus curdlanolyticus YK9</name>
    <dbReference type="NCBI Taxonomy" id="717606"/>
    <lineage>
        <taxon>Bacteria</taxon>
        <taxon>Bacillati</taxon>
        <taxon>Bacillota</taxon>
        <taxon>Bacilli</taxon>
        <taxon>Bacillales</taxon>
        <taxon>Paenibacillaceae</taxon>
        <taxon>Paenibacillus</taxon>
    </lineage>
</organism>
<keyword evidence="7" id="KW-1185">Reference proteome</keyword>
<feature type="transmembrane region" description="Helical" evidence="5">
    <location>
        <begin position="66"/>
        <end position="85"/>
    </location>
</feature>
<keyword evidence="2 5" id="KW-0812">Transmembrane</keyword>
<accession>E0IF75</accession>
<evidence type="ECO:0000256" key="1">
    <source>
        <dbReference type="ARBA" id="ARBA00004141"/>
    </source>
</evidence>
<dbReference type="GO" id="GO:0016020">
    <property type="term" value="C:membrane"/>
    <property type="evidence" value="ECO:0007669"/>
    <property type="project" value="UniProtKB-SubCell"/>
</dbReference>
<feature type="transmembrane region" description="Helical" evidence="5">
    <location>
        <begin position="180"/>
        <end position="204"/>
    </location>
</feature>
<dbReference type="EMBL" id="AEDD01000013">
    <property type="protein sequence ID" value="EFM08851.1"/>
    <property type="molecule type" value="Genomic_DNA"/>
</dbReference>
<dbReference type="InterPro" id="IPR038770">
    <property type="entry name" value="Na+/solute_symporter_sf"/>
</dbReference>
<gene>
    <name evidence="6" type="ORF">PaecuDRAFT_4316</name>
</gene>